<dbReference type="PANTHER" id="PTHR21600">
    <property type="entry name" value="MITOCHONDRIAL RNA PSEUDOURIDINE SYNTHASE"/>
    <property type="match status" value="1"/>
</dbReference>
<keyword evidence="7" id="KW-1185">Reference proteome</keyword>
<dbReference type="CDD" id="cd00165">
    <property type="entry name" value="S4"/>
    <property type="match status" value="1"/>
</dbReference>
<dbReference type="Pfam" id="PF00849">
    <property type="entry name" value="PseudoU_synth_2"/>
    <property type="match status" value="1"/>
</dbReference>
<comment type="similarity">
    <text evidence="1">Belongs to the pseudouridine synthase RluA family.</text>
</comment>
<proteinExistence type="inferred from homology"/>
<protein>
    <submittedName>
        <fullName evidence="6">Ribosomal large subunit pseudouridine synthase D</fullName>
        <ecNumber evidence="6">5.4.99.23</ecNumber>
    </submittedName>
</protein>
<evidence type="ECO:0000313" key="6">
    <source>
        <dbReference type="EMBL" id="QJR11524.1"/>
    </source>
</evidence>
<dbReference type="KEGG" id="uru:DSM104443_02602"/>
<gene>
    <name evidence="6" type="primary">rluD_2</name>
    <name evidence="6" type="ORF">DSM104443_02602</name>
</gene>
<evidence type="ECO:0000256" key="2">
    <source>
        <dbReference type="ARBA" id="ARBA00023235"/>
    </source>
</evidence>
<dbReference type="GO" id="GO:0003723">
    <property type="term" value="F:RNA binding"/>
    <property type="evidence" value="ECO:0007669"/>
    <property type="project" value="UniProtKB-KW"/>
</dbReference>
<dbReference type="PANTHER" id="PTHR21600:SF44">
    <property type="entry name" value="RIBOSOMAL LARGE SUBUNIT PSEUDOURIDINE SYNTHASE D"/>
    <property type="match status" value="1"/>
</dbReference>
<dbReference type="InterPro" id="IPR006145">
    <property type="entry name" value="PsdUridine_synth_RsuA/RluA"/>
</dbReference>
<dbReference type="EMBL" id="CP053069">
    <property type="protein sequence ID" value="QJR11524.1"/>
    <property type="molecule type" value="Genomic_DNA"/>
</dbReference>
<dbReference type="AlphaFoldDB" id="A0A6M4GYE2"/>
<accession>A0A6M4GYE2</accession>
<name>A0A6M4GYE2_9PROT</name>
<keyword evidence="2 6" id="KW-0413">Isomerase</keyword>
<dbReference type="CDD" id="cd02869">
    <property type="entry name" value="PseudoU_synth_RluA_like"/>
    <property type="match status" value="1"/>
</dbReference>
<dbReference type="GO" id="GO:0000455">
    <property type="term" value="P:enzyme-directed rRNA pseudouridine synthesis"/>
    <property type="evidence" value="ECO:0007669"/>
    <property type="project" value="TreeGrafter"/>
</dbReference>
<dbReference type="SUPFAM" id="SSF55120">
    <property type="entry name" value="Pseudouridine synthase"/>
    <property type="match status" value="1"/>
</dbReference>
<evidence type="ECO:0000313" key="7">
    <source>
        <dbReference type="Proteomes" id="UP000501534"/>
    </source>
</evidence>
<dbReference type="Proteomes" id="UP000501534">
    <property type="component" value="Chromosome"/>
</dbReference>
<dbReference type="Pfam" id="PF01479">
    <property type="entry name" value="S4"/>
    <property type="match status" value="1"/>
</dbReference>
<evidence type="ECO:0000256" key="1">
    <source>
        <dbReference type="ARBA" id="ARBA00010876"/>
    </source>
</evidence>
<reference evidence="6 7" key="1">
    <citation type="submission" date="2020-04" db="EMBL/GenBank/DDBJ databases">
        <title>Usitatibacter rugosus gen. nov., sp. nov. and Usitatibacter palustris sp. nov., novel members of Usitatibacteraceae fam. nov. within the order Nitrosomonadales isolated from soil.</title>
        <authorList>
            <person name="Huber K.J."/>
            <person name="Neumann-Schaal M."/>
            <person name="Geppert A."/>
            <person name="Luckner M."/>
            <person name="Wanner G."/>
            <person name="Overmann J."/>
        </authorList>
    </citation>
    <scope>NUCLEOTIDE SEQUENCE [LARGE SCALE GENOMIC DNA]</scope>
    <source>
        <strain evidence="6 7">0125_3</strain>
    </source>
</reference>
<sequence length="300" mass="32719">MPSPPPTVAAVVREQTGLSWSRARKLCTDGRVTLDGERCLDPAARVPAGGAVVVDLQAPKHHAGPLSREAILFYDRDVVVIDKPAGMLSVPDVPGNKDTLGVHARTLLRRMGGGDTALGVVHRLDKDTSGPMMFARTATAQRALAAQFRDHEVDRVYHAIAHGAVAAERIETDLLPDRGDGLRGSFGHYKRASGDPPAVARRAITTLAPLTPLKGATLVECRLETGRQHQIRIHLSELGHPLVGERVYIRDYSGVKIESPRPMLHAQTLGFVHPRTGKHVLFQREAPADFQEMLERLQTK</sequence>
<feature type="domain" description="RNA-binding S4" evidence="5">
    <location>
        <begin position="20"/>
        <end position="49"/>
    </location>
</feature>
<dbReference type="RefSeq" id="WP_171092941.1">
    <property type="nucleotide sequence ID" value="NZ_CP053069.1"/>
</dbReference>
<dbReference type="EC" id="5.4.99.23" evidence="6"/>
<evidence type="ECO:0000256" key="3">
    <source>
        <dbReference type="PROSITE-ProRule" id="PRU00182"/>
    </source>
</evidence>
<dbReference type="InterPro" id="IPR050188">
    <property type="entry name" value="RluA_PseudoU_synthase"/>
</dbReference>
<dbReference type="SUPFAM" id="SSF55174">
    <property type="entry name" value="Alpha-L RNA-binding motif"/>
    <property type="match status" value="1"/>
</dbReference>
<keyword evidence="3" id="KW-0694">RNA-binding</keyword>
<dbReference type="InterPro" id="IPR002942">
    <property type="entry name" value="S4_RNA-bd"/>
</dbReference>
<dbReference type="InterPro" id="IPR020103">
    <property type="entry name" value="PsdUridine_synth_cat_dom_sf"/>
</dbReference>
<organism evidence="6 7">
    <name type="scientific">Usitatibacter rugosus</name>
    <dbReference type="NCBI Taxonomy" id="2732067"/>
    <lineage>
        <taxon>Bacteria</taxon>
        <taxon>Pseudomonadati</taxon>
        <taxon>Pseudomonadota</taxon>
        <taxon>Betaproteobacteria</taxon>
        <taxon>Nitrosomonadales</taxon>
        <taxon>Usitatibacteraceae</taxon>
        <taxon>Usitatibacter</taxon>
    </lineage>
</organism>
<feature type="domain" description="Pseudouridine synthase RsuA/RluA-like" evidence="4">
    <location>
        <begin position="77"/>
        <end position="236"/>
    </location>
</feature>
<dbReference type="GO" id="GO:0160140">
    <property type="term" value="F:23S rRNA pseudouridine(1911/1915/1917) synthase activity"/>
    <property type="evidence" value="ECO:0007669"/>
    <property type="project" value="UniProtKB-EC"/>
</dbReference>
<dbReference type="Gene3D" id="3.30.2350.10">
    <property type="entry name" value="Pseudouridine synthase"/>
    <property type="match status" value="1"/>
</dbReference>
<evidence type="ECO:0000259" key="5">
    <source>
        <dbReference type="Pfam" id="PF01479"/>
    </source>
</evidence>
<dbReference type="PROSITE" id="PS50889">
    <property type="entry name" value="S4"/>
    <property type="match status" value="1"/>
</dbReference>
<evidence type="ECO:0000259" key="4">
    <source>
        <dbReference type="Pfam" id="PF00849"/>
    </source>
</evidence>